<proteinExistence type="predicted"/>
<dbReference type="EMBL" id="KL197724">
    <property type="protein sequence ID" value="KDQ55555.1"/>
    <property type="molecule type" value="Genomic_DNA"/>
</dbReference>
<dbReference type="AlphaFoldDB" id="A0A067PP14"/>
<evidence type="ECO:0000313" key="2">
    <source>
        <dbReference type="Proteomes" id="UP000027265"/>
    </source>
</evidence>
<dbReference type="HOGENOM" id="CLU_1627308_0_0_1"/>
<organism evidence="1 2">
    <name type="scientific">Jaapia argillacea MUCL 33604</name>
    <dbReference type="NCBI Taxonomy" id="933084"/>
    <lineage>
        <taxon>Eukaryota</taxon>
        <taxon>Fungi</taxon>
        <taxon>Dikarya</taxon>
        <taxon>Basidiomycota</taxon>
        <taxon>Agaricomycotina</taxon>
        <taxon>Agaricomycetes</taxon>
        <taxon>Agaricomycetidae</taxon>
        <taxon>Jaapiales</taxon>
        <taxon>Jaapiaceae</taxon>
        <taxon>Jaapia</taxon>
    </lineage>
</organism>
<protein>
    <submittedName>
        <fullName evidence="1">Uncharacterized protein</fullName>
    </submittedName>
</protein>
<dbReference type="Proteomes" id="UP000027265">
    <property type="component" value="Unassembled WGS sequence"/>
</dbReference>
<evidence type="ECO:0000313" key="1">
    <source>
        <dbReference type="EMBL" id="KDQ55555.1"/>
    </source>
</evidence>
<keyword evidence="2" id="KW-1185">Reference proteome</keyword>
<dbReference type="InParanoid" id="A0A067PP14"/>
<name>A0A067PP14_9AGAM</name>
<sequence length="163" mass="17980">MTLLPPPAAFVHPFGLAEAVKRLGHRIDRPDSGVELLKSLRHVIVVSIFYEAPVIILRGTGGRAPRKQLASRSAAQKSAYVGLGPPVSWEDIRQLIDSSKVKLDLVDGALDRGPGVIPFGLTREKELWWERSRGGQGWWAAKDGTPLMDSGRINEHEILDEED</sequence>
<gene>
    <name evidence="1" type="ORF">JAAARDRAFT_59584</name>
</gene>
<reference evidence="2" key="1">
    <citation type="journal article" date="2014" name="Proc. Natl. Acad. Sci. U.S.A.">
        <title>Extensive sampling of basidiomycete genomes demonstrates inadequacy of the white-rot/brown-rot paradigm for wood decay fungi.</title>
        <authorList>
            <person name="Riley R."/>
            <person name="Salamov A.A."/>
            <person name="Brown D.W."/>
            <person name="Nagy L.G."/>
            <person name="Floudas D."/>
            <person name="Held B.W."/>
            <person name="Levasseur A."/>
            <person name="Lombard V."/>
            <person name="Morin E."/>
            <person name="Otillar R."/>
            <person name="Lindquist E.A."/>
            <person name="Sun H."/>
            <person name="LaButti K.M."/>
            <person name="Schmutz J."/>
            <person name="Jabbour D."/>
            <person name="Luo H."/>
            <person name="Baker S.E."/>
            <person name="Pisabarro A.G."/>
            <person name="Walton J.D."/>
            <person name="Blanchette R.A."/>
            <person name="Henrissat B."/>
            <person name="Martin F."/>
            <person name="Cullen D."/>
            <person name="Hibbett D.S."/>
            <person name="Grigoriev I.V."/>
        </authorList>
    </citation>
    <scope>NUCLEOTIDE SEQUENCE [LARGE SCALE GENOMIC DNA]</scope>
    <source>
        <strain evidence="2">MUCL 33604</strain>
    </source>
</reference>
<accession>A0A067PP14</accession>